<gene>
    <name evidence="2" type="ORF">ACFSKO_20800</name>
</gene>
<keyword evidence="3" id="KW-1185">Reference proteome</keyword>
<organism evidence="2 3">
    <name type="scientific">Kiloniella antarctica</name>
    <dbReference type="NCBI Taxonomy" id="1550907"/>
    <lineage>
        <taxon>Bacteria</taxon>
        <taxon>Pseudomonadati</taxon>
        <taxon>Pseudomonadota</taxon>
        <taxon>Alphaproteobacteria</taxon>
        <taxon>Rhodospirillales</taxon>
        <taxon>Kiloniellaceae</taxon>
        <taxon>Kiloniella</taxon>
    </lineage>
</organism>
<accession>A0ABW5BRI4</accession>
<reference evidence="3" key="1">
    <citation type="journal article" date="2019" name="Int. J. Syst. Evol. Microbiol.">
        <title>The Global Catalogue of Microorganisms (GCM) 10K type strain sequencing project: providing services to taxonomists for standard genome sequencing and annotation.</title>
        <authorList>
            <consortium name="The Broad Institute Genomics Platform"/>
            <consortium name="The Broad Institute Genome Sequencing Center for Infectious Disease"/>
            <person name="Wu L."/>
            <person name="Ma J."/>
        </authorList>
    </citation>
    <scope>NUCLEOTIDE SEQUENCE [LARGE SCALE GENOMIC DNA]</scope>
    <source>
        <strain evidence="3">CGMCC 4.7192</strain>
    </source>
</reference>
<evidence type="ECO:0000313" key="2">
    <source>
        <dbReference type="EMBL" id="MFD2208065.1"/>
    </source>
</evidence>
<dbReference type="RefSeq" id="WP_380255322.1">
    <property type="nucleotide sequence ID" value="NZ_JBHUII010000013.1"/>
</dbReference>
<sequence length="113" mass="13103">MTKPLKRLSLFISFASITFSAYTSPAFADVINPYPEQLQEVLGKYNIDSDNILSQTTLEKAVHDRNNERLLGYNTYIRFKDCKGYLRVFQHRFGRVDNVFTRGECKIPGIENF</sequence>
<comment type="caution">
    <text evidence="2">The sequence shown here is derived from an EMBL/GenBank/DDBJ whole genome shotgun (WGS) entry which is preliminary data.</text>
</comment>
<evidence type="ECO:0000313" key="3">
    <source>
        <dbReference type="Proteomes" id="UP001597294"/>
    </source>
</evidence>
<name>A0ABW5BRI4_9PROT</name>
<proteinExistence type="predicted"/>
<dbReference type="Proteomes" id="UP001597294">
    <property type="component" value="Unassembled WGS sequence"/>
</dbReference>
<evidence type="ECO:0008006" key="4">
    <source>
        <dbReference type="Google" id="ProtNLM"/>
    </source>
</evidence>
<dbReference type="EMBL" id="JBHUII010000013">
    <property type="protein sequence ID" value="MFD2208065.1"/>
    <property type="molecule type" value="Genomic_DNA"/>
</dbReference>
<feature type="signal peptide" evidence="1">
    <location>
        <begin position="1"/>
        <end position="28"/>
    </location>
</feature>
<keyword evidence="1" id="KW-0732">Signal</keyword>
<evidence type="ECO:0000256" key="1">
    <source>
        <dbReference type="SAM" id="SignalP"/>
    </source>
</evidence>
<protein>
    <recommendedName>
        <fullName evidence="4">EF-hand domain-containing protein</fullName>
    </recommendedName>
</protein>
<feature type="chain" id="PRO_5045576313" description="EF-hand domain-containing protein" evidence="1">
    <location>
        <begin position="29"/>
        <end position="113"/>
    </location>
</feature>